<keyword evidence="3" id="KW-1185">Reference proteome</keyword>
<organism evidence="2 3">
    <name type="scientific">Phanerochaete sordida</name>
    <dbReference type="NCBI Taxonomy" id="48140"/>
    <lineage>
        <taxon>Eukaryota</taxon>
        <taxon>Fungi</taxon>
        <taxon>Dikarya</taxon>
        <taxon>Basidiomycota</taxon>
        <taxon>Agaricomycotina</taxon>
        <taxon>Agaricomycetes</taxon>
        <taxon>Polyporales</taxon>
        <taxon>Phanerochaetaceae</taxon>
        <taxon>Phanerochaete</taxon>
    </lineage>
</organism>
<feature type="region of interest" description="Disordered" evidence="1">
    <location>
        <begin position="1"/>
        <end position="42"/>
    </location>
</feature>
<dbReference type="AlphaFoldDB" id="A0A9P3LAI9"/>
<name>A0A9P3LAI9_9APHY</name>
<comment type="caution">
    <text evidence="2">The sequence shown here is derived from an EMBL/GenBank/DDBJ whole genome shotgun (WGS) entry which is preliminary data.</text>
</comment>
<reference evidence="2 3" key="1">
    <citation type="submission" date="2021-08" db="EMBL/GenBank/DDBJ databases">
        <title>Draft Genome Sequence of Phanerochaete sordida strain YK-624.</title>
        <authorList>
            <person name="Mori T."/>
            <person name="Dohra H."/>
            <person name="Suzuki T."/>
            <person name="Kawagishi H."/>
            <person name="Hirai H."/>
        </authorList>
    </citation>
    <scope>NUCLEOTIDE SEQUENCE [LARGE SCALE GENOMIC DNA]</scope>
    <source>
        <strain evidence="2 3">YK-624</strain>
    </source>
</reference>
<sequence length="657" mass="75711">MNRPRRVATKQPSPADDTDGARNLDVADDAPRKSTNHARRTHKSRAGLEKLVDMPLDFIWLLVFKLQPLDLLRLAATCKTLRGFFMSRNSVEYWKVAAQNVEDLPPPPERLSWPAYTAFMFSPICQGCGKGGCDNMLWNCFARYCKPCQREVLLYTSRYDDVLNLEAAFPGVHIAYPWNQLSLSYVVPHIPGEGHYQIAIDRLRRALERMSPEEAFRFIEAEAAALRSAEELAWHLKRWKRESEATRAAHLEQVREQRCKSIKEKLIELGWGNELKRMKQQTLSSHRLVAQSKPLTERIWQNIQDELVAFMVDHQQDRLYKQHGKVVKERLLTMLKVAEAIHSFDLPGPSPHQVAIAIPEVQQILRLPGDAVVTEDNFAFLSTVLPAFVTQWKKTATTHLADLINAKLELPEAVDPLSLAVASMFTCKYCRMSLRYPRLLTHTCTGHPKTTYEERRNYSKELVGKTFPDRHCTGASFQDEIKLLQKLIELHGLDAKTTTREQLDSSDMRLTCVRHKQDGAVRVMSWSQMFDHYKNETWTWCPYDDIQAIPQEQRDLAKSLEQAAWDRRERKMENKSIWQCKHCTKSTASPKAAILEHLMSEHQIDSPGEHDLQRSCQYDEPLEVVVLLDEDKREELELDGQYKTEIEAGIAAFVNLR</sequence>
<evidence type="ECO:0000313" key="2">
    <source>
        <dbReference type="EMBL" id="GJE86832.1"/>
    </source>
</evidence>
<dbReference type="Proteomes" id="UP000703269">
    <property type="component" value="Unassembled WGS sequence"/>
</dbReference>
<accession>A0A9P3LAI9</accession>
<gene>
    <name evidence="2" type="ORF">PsYK624_029150</name>
</gene>
<evidence type="ECO:0000313" key="3">
    <source>
        <dbReference type="Proteomes" id="UP000703269"/>
    </source>
</evidence>
<dbReference type="OrthoDB" id="2322499at2759"/>
<protein>
    <recommendedName>
        <fullName evidence="4">F-box domain-containing protein</fullName>
    </recommendedName>
</protein>
<dbReference type="EMBL" id="BPQB01000005">
    <property type="protein sequence ID" value="GJE86832.1"/>
    <property type="molecule type" value="Genomic_DNA"/>
</dbReference>
<proteinExistence type="predicted"/>
<evidence type="ECO:0008006" key="4">
    <source>
        <dbReference type="Google" id="ProtNLM"/>
    </source>
</evidence>
<evidence type="ECO:0000256" key="1">
    <source>
        <dbReference type="SAM" id="MobiDB-lite"/>
    </source>
</evidence>